<dbReference type="GO" id="GO:0051082">
    <property type="term" value="F:unfolded protein binding"/>
    <property type="evidence" value="ECO:0007669"/>
    <property type="project" value="InterPro"/>
</dbReference>
<evidence type="ECO:0000256" key="9">
    <source>
        <dbReference type="RuleBase" id="RU003322"/>
    </source>
</evidence>
<dbReference type="InterPro" id="IPR029048">
    <property type="entry name" value="HSP70_C_sf"/>
</dbReference>
<dbReference type="PROSITE" id="PS01036">
    <property type="entry name" value="HSP70_3"/>
    <property type="match status" value="1"/>
</dbReference>
<evidence type="ECO:0000256" key="6">
    <source>
        <dbReference type="ARBA" id="ARBA00023016"/>
    </source>
</evidence>
<dbReference type="GO" id="GO:0140662">
    <property type="term" value="F:ATP-dependent protein folding chaperone"/>
    <property type="evidence" value="ECO:0007669"/>
    <property type="project" value="InterPro"/>
</dbReference>
<dbReference type="FunFam" id="2.60.34.10:FF:000014">
    <property type="entry name" value="Chaperone protein DnaK HSP70"/>
    <property type="match status" value="1"/>
</dbReference>
<dbReference type="InterPro" id="IPR012725">
    <property type="entry name" value="Chaperone_DnaK"/>
</dbReference>
<dbReference type="HAMAP" id="MF_00332">
    <property type="entry name" value="DnaK"/>
    <property type="match status" value="1"/>
</dbReference>
<dbReference type="SUPFAM" id="SSF53067">
    <property type="entry name" value="Actin-like ATPase domain"/>
    <property type="match status" value="2"/>
</dbReference>
<comment type="similarity">
    <text evidence="1 8 9">Belongs to the heat shock protein 70 family.</text>
</comment>
<dbReference type="FunFam" id="1.20.1270.10:FF:000001">
    <property type="entry name" value="Molecular chaperone DnaK"/>
    <property type="match status" value="1"/>
</dbReference>
<dbReference type="RefSeq" id="WP_003400158.1">
    <property type="nucleotide sequence ID" value="NZ_LGAR01000012.1"/>
</dbReference>
<keyword evidence="4 8" id="KW-0547">Nucleotide-binding</keyword>
<evidence type="ECO:0000256" key="4">
    <source>
        <dbReference type="ARBA" id="ARBA00022741"/>
    </source>
</evidence>
<dbReference type="AlphaFoldDB" id="A0A0L8IY80"/>
<keyword evidence="5 8" id="KW-0067">ATP-binding</keyword>
<feature type="region of interest" description="Disordered" evidence="10">
    <location>
        <begin position="605"/>
        <end position="625"/>
    </location>
</feature>
<dbReference type="SUPFAM" id="SSF100920">
    <property type="entry name" value="Heat shock protein 70kD (HSP70), peptide-binding domain"/>
    <property type="match status" value="1"/>
</dbReference>
<dbReference type="NCBIfam" id="TIGR02350">
    <property type="entry name" value="prok_dnaK"/>
    <property type="match status" value="1"/>
</dbReference>
<comment type="induction">
    <text evidence="8">By stress conditions e.g. heat shock.</text>
</comment>
<dbReference type="InterPro" id="IPR043129">
    <property type="entry name" value="ATPase_NBD"/>
</dbReference>
<dbReference type="EMBL" id="LJPM01000177">
    <property type="protein sequence ID" value="KPW22720.1"/>
    <property type="molecule type" value="Genomic_DNA"/>
</dbReference>
<dbReference type="PATRIC" id="fig|199198.4.peg.740"/>
<evidence type="ECO:0000256" key="5">
    <source>
        <dbReference type="ARBA" id="ARBA00022840"/>
    </source>
</evidence>
<dbReference type="FunFam" id="3.30.30.30:FF:000003">
    <property type="entry name" value="Heat shock protein 9"/>
    <property type="match status" value="1"/>
</dbReference>
<dbReference type="InterPro" id="IPR029047">
    <property type="entry name" value="HSP70_peptide-bd_sf"/>
</dbReference>
<keyword evidence="6 8" id="KW-0346">Stress response</keyword>
<reference evidence="11 12" key="1">
    <citation type="submission" date="2015-09" db="EMBL/GenBank/DDBJ databases">
        <title>Genome announcement of multiple Pseudomonas syringae strains.</title>
        <authorList>
            <person name="Thakur S."/>
            <person name="Wang P.W."/>
            <person name="Gong Y."/>
            <person name="Weir B.S."/>
            <person name="Guttman D.S."/>
        </authorList>
    </citation>
    <scope>NUCLEOTIDE SEQUENCE [LARGE SCALE GENOMIC DNA]</scope>
    <source>
        <strain evidence="11 12">ICMP2802</strain>
    </source>
</reference>
<evidence type="ECO:0000256" key="2">
    <source>
        <dbReference type="ARBA" id="ARBA00014415"/>
    </source>
</evidence>
<evidence type="ECO:0000313" key="11">
    <source>
        <dbReference type="EMBL" id="KPW22720.1"/>
    </source>
</evidence>
<dbReference type="Pfam" id="PF00012">
    <property type="entry name" value="HSP70"/>
    <property type="match status" value="1"/>
</dbReference>
<dbReference type="SMR" id="A0A0L8IY80"/>
<dbReference type="Gene3D" id="1.20.1270.10">
    <property type="match status" value="1"/>
</dbReference>
<dbReference type="Gene3D" id="3.90.640.10">
    <property type="entry name" value="Actin, Chain A, domain 4"/>
    <property type="match status" value="1"/>
</dbReference>
<dbReference type="Proteomes" id="UP000050297">
    <property type="component" value="Unassembled WGS sequence"/>
</dbReference>
<comment type="caution">
    <text evidence="11">The sequence shown here is derived from an EMBL/GenBank/DDBJ whole genome shotgun (WGS) entry which is preliminary data.</text>
</comment>
<gene>
    <name evidence="8" type="primary">dnaK</name>
    <name evidence="11" type="ORF">ALO91_02793</name>
</gene>
<dbReference type="PROSITE" id="PS00297">
    <property type="entry name" value="HSP70_1"/>
    <property type="match status" value="1"/>
</dbReference>
<protein>
    <recommendedName>
        <fullName evidence="2 8">Chaperone protein DnaK</fullName>
    </recommendedName>
    <alternativeName>
        <fullName evidence="8">HSP70</fullName>
    </alternativeName>
    <alternativeName>
        <fullName evidence="8">Heat shock 70 kDa protein</fullName>
    </alternativeName>
    <alternativeName>
        <fullName evidence="8">Heat shock protein 70</fullName>
    </alternativeName>
</protein>
<dbReference type="NCBIfam" id="NF001413">
    <property type="entry name" value="PRK00290.1"/>
    <property type="match status" value="1"/>
</dbReference>
<dbReference type="GO" id="GO:0005524">
    <property type="term" value="F:ATP binding"/>
    <property type="evidence" value="ECO:0007669"/>
    <property type="project" value="UniProtKB-UniRule"/>
</dbReference>
<sequence length="638" mass="68775">MGRIIGIDLGTTNSCVSILENGNVKVIENAEGTRTTPSIIAYANDGEILVGQSAKRQAVTNPHNTLYAVKRLIGRKFEEDVVQKDIQMVPYKIVKADNGDAWVEVNGQKMAPPQISAEILKKMKKTAEDYLGEAVTEAVITVPAYFNDSQRQATKDAGRIAGLDVKRIINEPTAAALAYGMDKAKGDHTVIVYDLGGGTFDVSVIEIAEVDGEHQFEVLATNGDTFLGGEDFDIRLIDYFVDEFKKESGMNLKGDPLAMQRLKEAAEKAKIELSSSTQTEVNLPYITADATGPKHLVVKISRSKLESLVEDLVQRTIAPCEMALKDAGIDRSKINDVILVGGQTRMPLVQKLVTEFFGKEARKDVNPDEAVAMGAAIQGAVLAGDVKDVLLLDVSPLTLGIETMGGVMTALIEKNTTIPTKKSQVFSTADDNQNAVTIHVLQGERKQAAQNKSLGKFDLAEIPPAPRGVPQIEVTFDIDANGILHVGAKDKATGKQQSIVIKANSGLSEEEIQQMVRDAEVNSEEDRKFEELASARNQGDALVHSTRKMIADAGDKVTAEEKTAVEAALVALEAAIKGDDKAAIEAKVEELSKVSAPIAQKMYAEQAENPDAAAKPAEETAKADDVVDAEFEEVKDHK</sequence>
<comment type="function">
    <text evidence="8">Acts as a chaperone.</text>
</comment>
<evidence type="ECO:0000256" key="7">
    <source>
        <dbReference type="ARBA" id="ARBA00023186"/>
    </source>
</evidence>
<dbReference type="FunFam" id="3.30.420.40:FF:000004">
    <property type="entry name" value="Molecular chaperone DnaK"/>
    <property type="match status" value="1"/>
</dbReference>
<dbReference type="FunFam" id="3.90.640.10:FF:000003">
    <property type="entry name" value="Molecular chaperone DnaK"/>
    <property type="match status" value="1"/>
</dbReference>
<dbReference type="PROSITE" id="PS00329">
    <property type="entry name" value="HSP70_2"/>
    <property type="match status" value="1"/>
</dbReference>
<keyword evidence="3 8" id="KW-0597">Phosphoprotein</keyword>
<dbReference type="Gene3D" id="3.30.420.40">
    <property type="match status" value="2"/>
</dbReference>
<accession>A0A0L8IY80</accession>
<name>A0A0L8IY80_PSESX</name>
<evidence type="ECO:0000256" key="3">
    <source>
        <dbReference type="ARBA" id="ARBA00022553"/>
    </source>
</evidence>
<organism evidence="11 12">
    <name type="scientific">Pseudomonas syringae pv. aceris</name>
    <dbReference type="NCBI Taxonomy" id="199198"/>
    <lineage>
        <taxon>Bacteria</taxon>
        <taxon>Pseudomonadati</taxon>
        <taxon>Pseudomonadota</taxon>
        <taxon>Gammaproteobacteria</taxon>
        <taxon>Pseudomonadales</taxon>
        <taxon>Pseudomonadaceae</taxon>
        <taxon>Pseudomonas</taxon>
        <taxon>Pseudomonas syringae</taxon>
    </lineage>
</organism>
<dbReference type="Gene3D" id="2.60.34.10">
    <property type="entry name" value="Substrate Binding Domain Of DNAk, Chain A, domain 1"/>
    <property type="match status" value="1"/>
</dbReference>
<feature type="modified residue" description="Phosphothreonine; by autocatalysis" evidence="8">
    <location>
        <position position="199"/>
    </location>
</feature>
<dbReference type="InterPro" id="IPR013126">
    <property type="entry name" value="Hsp_70_fam"/>
</dbReference>
<evidence type="ECO:0000256" key="1">
    <source>
        <dbReference type="ARBA" id="ARBA00007381"/>
    </source>
</evidence>
<dbReference type="PANTHER" id="PTHR19375">
    <property type="entry name" value="HEAT SHOCK PROTEIN 70KDA"/>
    <property type="match status" value="1"/>
</dbReference>
<dbReference type="SUPFAM" id="SSF100934">
    <property type="entry name" value="Heat shock protein 70kD (HSP70), C-terminal subdomain"/>
    <property type="match status" value="1"/>
</dbReference>
<dbReference type="PRINTS" id="PR00301">
    <property type="entry name" value="HEATSHOCK70"/>
</dbReference>
<keyword evidence="7 8" id="KW-0143">Chaperone</keyword>
<proteinExistence type="evidence at transcript level"/>
<evidence type="ECO:0000256" key="10">
    <source>
        <dbReference type="SAM" id="MobiDB-lite"/>
    </source>
</evidence>
<evidence type="ECO:0000256" key="8">
    <source>
        <dbReference type="HAMAP-Rule" id="MF_00332"/>
    </source>
</evidence>
<dbReference type="CDD" id="cd10234">
    <property type="entry name" value="ASKHA_NBD_HSP70_DnaK-like"/>
    <property type="match status" value="1"/>
</dbReference>
<evidence type="ECO:0000313" key="12">
    <source>
        <dbReference type="Proteomes" id="UP000050297"/>
    </source>
</evidence>
<feature type="compositionally biased region" description="Basic and acidic residues" evidence="10">
    <location>
        <begin position="616"/>
        <end position="625"/>
    </location>
</feature>
<dbReference type="InterPro" id="IPR018181">
    <property type="entry name" value="Heat_shock_70_CS"/>
</dbReference>